<feature type="region of interest" description="Disordered" evidence="1">
    <location>
        <begin position="69"/>
        <end position="88"/>
    </location>
</feature>
<feature type="non-terminal residue" evidence="2">
    <location>
        <position position="1"/>
    </location>
</feature>
<gene>
    <name evidence="2" type="ORF">g.1144</name>
</gene>
<dbReference type="EMBL" id="GECU01002698">
    <property type="protein sequence ID" value="JAT05009.1"/>
    <property type="molecule type" value="Transcribed_RNA"/>
</dbReference>
<evidence type="ECO:0000313" key="2">
    <source>
        <dbReference type="EMBL" id="JAT05009.1"/>
    </source>
</evidence>
<sequence length="165" mass="19558">RKVNRRIEERELWEIEREKKLILGGRMGLEEAPYIADHPVFTVSKMANVILEEKKQAVEEKLKPKMNKTVDYDQMRSETGLEREDDQDSMIELDAEELERARKLWEIEQKIEEGQIFTQEQYEKIKYEAPLVKKLRSVESLAEMYQLAEEIVGPVVHNKNKKRQG</sequence>
<organism evidence="2">
    <name type="scientific">Homalodisca liturata</name>
    <dbReference type="NCBI Taxonomy" id="320908"/>
    <lineage>
        <taxon>Eukaryota</taxon>
        <taxon>Metazoa</taxon>
        <taxon>Ecdysozoa</taxon>
        <taxon>Arthropoda</taxon>
        <taxon>Hexapoda</taxon>
        <taxon>Insecta</taxon>
        <taxon>Pterygota</taxon>
        <taxon>Neoptera</taxon>
        <taxon>Paraneoptera</taxon>
        <taxon>Hemiptera</taxon>
        <taxon>Auchenorrhyncha</taxon>
        <taxon>Membracoidea</taxon>
        <taxon>Cicadellidae</taxon>
        <taxon>Cicadellinae</taxon>
        <taxon>Proconiini</taxon>
        <taxon>Homalodisca</taxon>
    </lineage>
</organism>
<evidence type="ECO:0000256" key="1">
    <source>
        <dbReference type="SAM" id="MobiDB-lite"/>
    </source>
</evidence>
<reference evidence="2" key="1">
    <citation type="submission" date="2015-11" db="EMBL/GenBank/DDBJ databases">
        <title>De novo transcriptome assembly of four potential Pierce s Disease insect vectors from Arizona vineyards.</title>
        <authorList>
            <person name="Tassone E.E."/>
        </authorList>
    </citation>
    <scope>NUCLEOTIDE SEQUENCE</scope>
</reference>
<name>A0A1B6K0Q4_9HEMI</name>
<proteinExistence type="predicted"/>
<feature type="compositionally biased region" description="Basic and acidic residues" evidence="1">
    <location>
        <begin position="69"/>
        <end position="82"/>
    </location>
</feature>
<accession>A0A1B6K0Q4</accession>
<dbReference type="AlphaFoldDB" id="A0A1B6K0Q4"/>
<protein>
    <submittedName>
        <fullName evidence="2">Uncharacterized protein</fullName>
    </submittedName>
</protein>